<evidence type="ECO:0000259" key="11">
    <source>
        <dbReference type="PROSITE" id="PS51915"/>
    </source>
</evidence>
<feature type="binding site" evidence="8">
    <location>
        <position position="68"/>
    </location>
    <ligand>
        <name>Zn(2+)</name>
        <dbReference type="ChEBI" id="CHEBI:29105"/>
    </ligand>
</feature>
<dbReference type="SMART" id="SM00355">
    <property type="entry name" value="ZnF_C2H2"/>
    <property type="match status" value="23"/>
</dbReference>
<dbReference type="SUPFAM" id="SSF57716">
    <property type="entry name" value="Glucocorticoid receptor-like (DNA-binding domain)"/>
    <property type="match status" value="1"/>
</dbReference>
<feature type="domain" description="C2H2-type" evidence="10">
    <location>
        <begin position="1230"/>
        <end position="1258"/>
    </location>
</feature>
<keyword evidence="5 8" id="KW-0862">Zinc</keyword>
<dbReference type="Proteomes" id="UP001367676">
    <property type="component" value="Unassembled WGS sequence"/>
</dbReference>
<feature type="compositionally biased region" description="Basic and acidic residues" evidence="9">
    <location>
        <begin position="911"/>
        <end position="921"/>
    </location>
</feature>
<feature type="domain" description="C2H2-type" evidence="10">
    <location>
        <begin position="1299"/>
        <end position="1327"/>
    </location>
</feature>
<feature type="region of interest" description="Disordered" evidence="9">
    <location>
        <begin position="861"/>
        <end position="1014"/>
    </location>
</feature>
<dbReference type="GO" id="GO:0005634">
    <property type="term" value="C:nucleus"/>
    <property type="evidence" value="ECO:0007669"/>
    <property type="project" value="UniProtKB-SubCell"/>
</dbReference>
<dbReference type="GO" id="GO:0043565">
    <property type="term" value="F:sequence-specific DNA binding"/>
    <property type="evidence" value="ECO:0007669"/>
    <property type="project" value="TreeGrafter"/>
</dbReference>
<comment type="subcellular location">
    <subcellularLocation>
        <location evidence="1">Nucleus</location>
    </subcellularLocation>
</comment>
<dbReference type="FunFam" id="3.30.160.60:FF:000145">
    <property type="entry name" value="Zinc finger protein 574"/>
    <property type="match status" value="1"/>
</dbReference>
<evidence type="ECO:0000256" key="7">
    <source>
        <dbReference type="PROSITE-ProRule" id="PRU00042"/>
    </source>
</evidence>
<feature type="region of interest" description="Disordered" evidence="9">
    <location>
        <begin position="1696"/>
        <end position="1715"/>
    </location>
</feature>
<comment type="caution">
    <text evidence="12">The sequence shown here is derived from an EMBL/GenBank/DDBJ whole genome shotgun (WGS) entry which is preliminary data.</text>
</comment>
<feature type="domain" description="C2H2-type" evidence="10">
    <location>
        <begin position="1020"/>
        <end position="1048"/>
    </location>
</feature>
<feature type="binding site" evidence="8">
    <location>
        <position position="65"/>
    </location>
    <ligand>
        <name>Zn(2+)</name>
        <dbReference type="ChEBI" id="CHEBI:29105"/>
    </ligand>
</feature>
<evidence type="ECO:0000256" key="5">
    <source>
        <dbReference type="ARBA" id="ARBA00022833"/>
    </source>
</evidence>
<feature type="domain" description="C2H2-type" evidence="10">
    <location>
        <begin position="601"/>
        <end position="628"/>
    </location>
</feature>
<dbReference type="InterPro" id="IPR012934">
    <property type="entry name" value="Znf_AD"/>
</dbReference>
<organism evidence="12 13">
    <name type="scientific">Parthenolecanium corni</name>
    <dbReference type="NCBI Taxonomy" id="536013"/>
    <lineage>
        <taxon>Eukaryota</taxon>
        <taxon>Metazoa</taxon>
        <taxon>Ecdysozoa</taxon>
        <taxon>Arthropoda</taxon>
        <taxon>Hexapoda</taxon>
        <taxon>Insecta</taxon>
        <taxon>Pterygota</taxon>
        <taxon>Neoptera</taxon>
        <taxon>Paraneoptera</taxon>
        <taxon>Hemiptera</taxon>
        <taxon>Sternorrhyncha</taxon>
        <taxon>Coccoidea</taxon>
        <taxon>Coccidae</taxon>
        <taxon>Parthenolecanium</taxon>
    </lineage>
</organism>
<feature type="domain" description="C2H2-type" evidence="10">
    <location>
        <begin position="544"/>
        <end position="572"/>
    </location>
</feature>
<keyword evidence="6" id="KW-0539">Nucleus</keyword>
<feature type="domain" description="ZAD" evidence="11">
    <location>
        <begin position="16"/>
        <end position="92"/>
    </location>
</feature>
<dbReference type="GO" id="GO:0008270">
    <property type="term" value="F:zinc ion binding"/>
    <property type="evidence" value="ECO:0007669"/>
    <property type="project" value="UniProtKB-UniRule"/>
</dbReference>
<name>A0AAN9TPK4_9HEMI</name>
<dbReference type="PANTHER" id="PTHR24408:SF64">
    <property type="entry name" value="LINKING IMMUNITY AND METABOLISM-RELATED"/>
    <property type="match status" value="1"/>
</dbReference>
<dbReference type="Pfam" id="PF07776">
    <property type="entry name" value="zf-AD"/>
    <property type="match status" value="1"/>
</dbReference>
<dbReference type="PROSITE" id="PS00028">
    <property type="entry name" value="ZINC_FINGER_C2H2_1"/>
    <property type="match status" value="19"/>
</dbReference>
<sequence>MNVENESSTKKSIREELCRLCANTDKQLIPIFQEEGIEHNIAEQIEKYLPIITVTKLDLLPLKICYQCTSTLIAWHNFFEQCRVADDRLKEILSVTVKIDENDDSYHDYSDDFHEDLEDDAPVADDPLVEAVLHELPVDDAQIPINPREEAILPEVSDSDTLIPAVSDGQIIDTCDNDPSNLSKKESKPAIENLNNSRCVAEETSACSNIEKQTSHPHRRISPSQPGISSSNFERLSTNTCLIKSTPETRTTSQSLPRDHRPFGDNEDEQQRVSDSSYEPKLPHFLANDLIDPSLDTVCEICGKSFSKKSNLRRHARTCAPKPTTTLVCNVCCREFSYPHSLRRHQAKCCADTGSGAEKRNSSAVSSDSRKIAGDTFSKVDGALSADEIRAAAVDDDDDDDARTKDSAKIERDRLKAHDNAAVSTRLVRAGFDTCAGEAVSKKSVVNSSAAGDMVVDDINSHLAAAGVELLCEDDGDHENADEDEAQPAEDSSKGKRRISEPFDKMAVIIDGRRCFKCDSCNYVGVVLSRMRQHYTRHTGDRPFTCDQCGRQFRLLNVLRNHVQCVHEGVRRFGCELCGRHFAEYRYMQIHRRLHAGERLFVCDVCGARFGYRASLQAHQRTHASTPSFVCAICAKSYVHRSSYLLHMKRHRGELNYRCDVCGKAFIDRKHLQRHETVHSEERPFACEVCGASFKLTKYLQSHMKTHRKETASAQQQPVVYVDCSKKGDWQDSAAENAESVEEKRDPLTKKPQTCSSLLAEDRAKLVKSKKLGPLLRKCKEVDVAILECGHCSAFFIDKVDFEKHVTTHALKNVSSDGNETGSGSLAGAKPCSPLQPVLTQPTAGGDIVCSLQKPKIKRRFIKKNKIRESPASIRSSNKSTRKRILSGNRSNAKSSLVPEGSGNIRKLKRKLDGTKLEKAGTTDGDADSSRAKKRKKSAKPDEGDVAKSSVKRTSSAISNGESSALSSGPVPVARSGEEKSSDVEGESRSEGRKCAPVKKSRPRRVQRDDDECDKGDETYTCAHCLRNFRRKSNLKRHMVKLHCAGKSADKSGGAPSSKWFTGYCCDVCGEGLQHRPTMMAHRDVVHGTQSEIDWVNYQTSLARVKFCPDCKKYFRSGHIFEEHGCDRGASINDASLAERVRSAEEARPKFACSVCNVCFRWKWDYRLHREGEHGDAAPVDWTTVVGADLPNVCEQCFKAYPSADELAAHSCAADLRQQQTVGDESAKQYRCALCDHEYFWKSDYRRHMRLKHPKENYRPTEHDTIVYSCPYCAELFTLKKGILLHMRKAHNVNSDSPFMCVKCNKVFRRRDNLDRHNESYHPAVNDADEVRRILIEAEIRINGDVTYHCAVCSRNIANSNRFISHYRGHYSESKFKCDLCGKQTRTQHQLNTHIKNIHLNIRNYRCDLCEKSFYTKQACEEHRRIHTGERPFSCEICGKTFIAGNALISHKRFHNDFYPHSCHLCPKKFKVRRSLINHVRTHTGERPYQCDLCAKTFNNSSQYSYHKKVTHSEDRPFSCAVCGNRFKANKFLTRHMEVHDPLRGGEAQPRKTKVRSDTGAAQSAEAYSTVAQSSAAIIGDAIEERGIQIYVSAPSVSAAPLADAPSIVNVVSTMPTTVVRGGNRGGAANVQIPDENILPGPEPLFDAQLGYDQFAAKAGAIRDSNAAAYVTSVEYVQVADPKYKPAVSNQAYSTVAQQPGPSHGATATKNLTWL</sequence>
<evidence type="ECO:0000256" key="3">
    <source>
        <dbReference type="ARBA" id="ARBA00022737"/>
    </source>
</evidence>
<feature type="domain" description="C2H2-type" evidence="10">
    <location>
        <begin position="297"/>
        <end position="318"/>
    </location>
</feature>
<keyword evidence="4 7" id="KW-0863">Zinc-finger</keyword>
<feature type="domain" description="C2H2-type" evidence="10">
    <location>
        <begin position="657"/>
        <end position="684"/>
    </location>
</feature>
<feature type="binding site" evidence="8">
    <location>
        <position position="21"/>
    </location>
    <ligand>
        <name>Zn(2+)</name>
        <dbReference type="ChEBI" id="CHEBI:29105"/>
    </ligand>
</feature>
<dbReference type="GO" id="GO:0003690">
    <property type="term" value="F:double-stranded DNA binding"/>
    <property type="evidence" value="ECO:0007669"/>
    <property type="project" value="UniProtKB-ARBA"/>
</dbReference>
<dbReference type="SUPFAM" id="SSF57667">
    <property type="entry name" value="beta-beta-alpha zinc fingers"/>
    <property type="match status" value="10"/>
</dbReference>
<evidence type="ECO:0000256" key="1">
    <source>
        <dbReference type="ARBA" id="ARBA00004123"/>
    </source>
</evidence>
<dbReference type="InterPro" id="IPR013087">
    <property type="entry name" value="Znf_C2H2_type"/>
</dbReference>
<feature type="region of interest" description="Disordered" evidence="9">
    <location>
        <begin position="210"/>
        <end position="230"/>
    </location>
</feature>
<feature type="domain" description="C2H2-type" evidence="10">
    <location>
        <begin position="685"/>
        <end position="712"/>
    </location>
</feature>
<feature type="domain" description="C2H2-type" evidence="10">
    <location>
        <begin position="1268"/>
        <end position="1296"/>
    </location>
</feature>
<evidence type="ECO:0000256" key="6">
    <source>
        <dbReference type="ARBA" id="ARBA00023242"/>
    </source>
</evidence>
<feature type="binding site" evidence="8">
    <location>
        <position position="18"/>
    </location>
    <ligand>
        <name>Zn(2+)</name>
        <dbReference type="ChEBI" id="CHEBI:29105"/>
    </ligand>
</feature>
<dbReference type="Pfam" id="PF00096">
    <property type="entry name" value="zf-C2H2"/>
    <property type="match status" value="8"/>
</dbReference>
<dbReference type="GO" id="GO:0030674">
    <property type="term" value="F:protein-macromolecule adaptor activity"/>
    <property type="evidence" value="ECO:0007669"/>
    <property type="project" value="UniProtKB-ARBA"/>
</dbReference>
<feature type="region of interest" description="Disordered" evidence="9">
    <location>
        <begin position="476"/>
        <end position="497"/>
    </location>
</feature>
<feature type="compositionally biased region" description="Acidic residues" evidence="9">
    <location>
        <begin position="476"/>
        <end position="488"/>
    </location>
</feature>
<dbReference type="FunFam" id="3.30.160.60:FF:000688">
    <property type="entry name" value="zinc finger protein 197 isoform X1"/>
    <property type="match status" value="1"/>
</dbReference>
<evidence type="ECO:0000256" key="2">
    <source>
        <dbReference type="ARBA" id="ARBA00022723"/>
    </source>
</evidence>
<feature type="domain" description="C2H2-type" evidence="10">
    <location>
        <begin position="1461"/>
        <end position="1488"/>
    </location>
</feature>
<feature type="compositionally biased region" description="Basic residues" evidence="9">
    <location>
        <begin position="996"/>
        <end position="1005"/>
    </location>
</feature>
<feature type="domain" description="C2H2-type" evidence="10">
    <location>
        <begin position="1151"/>
        <end position="1179"/>
    </location>
</feature>
<keyword evidence="13" id="KW-1185">Reference proteome</keyword>
<evidence type="ECO:0000256" key="8">
    <source>
        <dbReference type="PROSITE-ProRule" id="PRU01263"/>
    </source>
</evidence>
<dbReference type="GO" id="GO:0040029">
    <property type="term" value="P:epigenetic regulation of gene expression"/>
    <property type="evidence" value="ECO:0007669"/>
    <property type="project" value="UniProtKB-ARBA"/>
</dbReference>
<keyword evidence="3" id="KW-0677">Repeat</keyword>
<feature type="domain" description="C2H2-type" evidence="10">
    <location>
        <begin position="1433"/>
        <end position="1460"/>
    </location>
</feature>
<keyword evidence="2 8" id="KW-0479">Metal-binding</keyword>
<evidence type="ECO:0000256" key="9">
    <source>
        <dbReference type="SAM" id="MobiDB-lite"/>
    </source>
</evidence>
<feature type="domain" description="C2H2-type" evidence="10">
    <location>
        <begin position="1064"/>
        <end position="1092"/>
    </location>
</feature>
<dbReference type="PROSITE" id="PS50157">
    <property type="entry name" value="ZINC_FINGER_C2H2_2"/>
    <property type="match status" value="21"/>
</dbReference>
<feature type="domain" description="C2H2-type" evidence="10">
    <location>
        <begin position="573"/>
        <end position="600"/>
    </location>
</feature>
<reference evidence="12 13" key="1">
    <citation type="submission" date="2024-03" db="EMBL/GenBank/DDBJ databases">
        <title>Adaptation during the transition from Ophiocordyceps entomopathogen to insect associate is accompanied by gene loss and intensified selection.</title>
        <authorList>
            <person name="Ward C.M."/>
            <person name="Onetto C.A."/>
            <person name="Borneman A.R."/>
        </authorList>
    </citation>
    <scope>NUCLEOTIDE SEQUENCE [LARGE SCALE GENOMIC DNA]</scope>
    <source>
        <strain evidence="12">AWRI1</strain>
        <tissue evidence="12">Single Adult Female</tissue>
    </source>
</reference>
<feature type="region of interest" description="Disordered" evidence="9">
    <location>
        <begin position="244"/>
        <end position="278"/>
    </location>
</feature>
<accession>A0AAN9TPK4</accession>
<evidence type="ECO:0000256" key="4">
    <source>
        <dbReference type="ARBA" id="ARBA00022771"/>
    </source>
</evidence>
<dbReference type="InterPro" id="IPR036236">
    <property type="entry name" value="Znf_C2H2_sf"/>
</dbReference>
<feature type="region of interest" description="Disordered" evidence="9">
    <location>
        <begin position="1543"/>
        <end position="1563"/>
    </location>
</feature>
<dbReference type="PANTHER" id="PTHR24408">
    <property type="entry name" value="ZINC FINGER PROTEIN"/>
    <property type="match status" value="1"/>
</dbReference>
<feature type="domain" description="C2H2-type" evidence="10">
    <location>
        <begin position="1518"/>
        <end position="1545"/>
    </location>
</feature>
<dbReference type="FunFam" id="3.30.160.60:FF:000690">
    <property type="entry name" value="Zinc finger protein 354C"/>
    <property type="match status" value="1"/>
</dbReference>
<dbReference type="SMART" id="SM00868">
    <property type="entry name" value="zf-AD"/>
    <property type="match status" value="1"/>
</dbReference>
<feature type="compositionally biased region" description="Basic and acidic residues" evidence="9">
    <location>
        <begin position="976"/>
        <end position="994"/>
    </location>
</feature>
<dbReference type="GO" id="GO:0003682">
    <property type="term" value="F:chromatin binding"/>
    <property type="evidence" value="ECO:0007669"/>
    <property type="project" value="UniProtKB-ARBA"/>
</dbReference>
<dbReference type="FunFam" id="3.30.160.60:FF:000446">
    <property type="entry name" value="Zinc finger protein"/>
    <property type="match status" value="4"/>
</dbReference>
<feature type="compositionally biased region" description="Polar residues" evidence="9">
    <location>
        <begin position="952"/>
        <end position="967"/>
    </location>
</feature>
<feature type="compositionally biased region" description="Basic and acidic residues" evidence="9">
    <location>
        <begin position="257"/>
        <end position="272"/>
    </location>
</feature>
<feature type="domain" description="C2H2-type" evidence="10">
    <location>
        <begin position="1489"/>
        <end position="1517"/>
    </location>
</feature>
<dbReference type="EMBL" id="JBBCAQ010000014">
    <property type="protein sequence ID" value="KAK7598136.1"/>
    <property type="molecule type" value="Genomic_DNA"/>
</dbReference>
<evidence type="ECO:0000259" key="10">
    <source>
        <dbReference type="PROSITE" id="PS50157"/>
    </source>
</evidence>
<protein>
    <submittedName>
        <fullName evidence="12">Uncharacterized protein</fullName>
    </submittedName>
</protein>
<proteinExistence type="predicted"/>
<evidence type="ECO:0000313" key="13">
    <source>
        <dbReference type="Proteomes" id="UP001367676"/>
    </source>
</evidence>
<dbReference type="Gene3D" id="3.40.1800.20">
    <property type="match status" value="1"/>
</dbReference>
<evidence type="ECO:0000313" key="12">
    <source>
        <dbReference type="EMBL" id="KAK7598136.1"/>
    </source>
</evidence>
<dbReference type="GO" id="GO:0000785">
    <property type="term" value="C:chromatin"/>
    <property type="evidence" value="ECO:0007669"/>
    <property type="project" value="UniProtKB-ARBA"/>
</dbReference>
<feature type="domain" description="C2H2-type" evidence="10">
    <location>
        <begin position="516"/>
        <end position="543"/>
    </location>
</feature>
<feature type="domain" description="C2H2-type" evidence="10">
    <location>
        <begin position="1405"/>
        <end position="1432"/>
    </location>
</feature>
<gene>
    <name evidence="12" type="ORF">V9T40_006371</name>
</gene>
<feature type="domain" description="C2H2-type" evidence="10">
    <location>
        <begin position="1348"/>
        <end position="1375"/>
    </location>
</feature>
<feature type="domain" description="C2H2-type" evidence="10">
    <location>
        <begin position="1376"/>
        <end position="1404"/>
    </location>
</feature>
<feature type="compositionally biased region" description="Polar residues" evidence="9">
    <location>
        <begin position="244"/>
        <end position="256"/>
    </location>
</feature>
<feature type="domain" description="C2H2-type" evidence="10">
    <location>
        <begin position="629"/>
        <end position="656"/>
    </location>
</feature>
<dbReference type="Gene3D" id="3.30.160.60">
    <property type="entry name" value="Classic Zinc Finger"/>
    <property type="match status" value="15"/>
</dbReference>
<dbReference type="PROSITE" id="PS51915">
    <property type="entry name" value="ZAD"/>
    <property type="match status" value="1"/>
</dbReference>
<dbReference type="GO" id="GO:0000981">
    <property type="term" value="F:DNA-binding transcription factor activity, RNA polymerase II-specific"/>
    <property type="evidence" value="ECO:0007669"/>
    <property type="project" value="TreeGrafter"/>
</dbReference>